<reference evidence="4" key="1">
    <citation type="submission" date="2023-11" db="EMBL/GenBank/DDBJ databases">
        <title>Antimicrobial resistance in invasive Streptococcus suis isolated in Spain and the associated genetic mechanisms.</title>
        <authorList>
            <person name="Uruen C."/>
            <person name="Arenas J.A."/>
        </authorList>
    </citation>
    <scope>NUCLEOTIDE SEQUENCE</scope>
    <source>
        <strain evidence="4">Ss_70</strain>
    </source>
</reference>
<organism evidence="4 5">
    <name type="scientific">Streptococcus suis</name>
    <dbReference type="NCBI Taxonomy" id="1307"/>
    <lineage>
        <taxon>Bacteria</taxon>
        <taxon>Bacillati</taxon>
        <taxon>Bacillota</taxon>
        <taxon>Bacilli</taxon>
        <taxon>Lactobacillales</taxon>
        <taxon>Streptococcaceae</taxon>
        <taxon>Streptococcus</taxon>
    </lineage>
</organism>
<dbReference type="InterPro" id="IPR052710">
    <property type="entry name" value="CAAX_protease"/>
</dbReference>
<dbReference type="RefSeq" id="WP_172076972.1">
    <property type="nucleotide sequence ID" value="NZ_JAWWZK010000011.1"/>
</dbReference>
<feature type="transmembrane region" description="Helical" evidence="2">
    <location>
        <begin position="78"/>
        <end position="100"/>
    </location>
</feature>
<dbReference type="GO" id="GO:0080120">
    <property type="term" value="P:CAAX-box protein maturation"/>
    <property type="evidence" value="ECO:0007669"/>
    <property type="project" value="UniProtKB-ARBA"/>
</dbReference>
<feature type="transmembrane region" description="Helical" evidence="2">
    <location>
        <begin position="21"/>
        <end position="41"/>
    </location>
</feature>
<evidence type="ECO:0000313" key="4">
    <source>
        <dbReference type="EMBL" id="MDX5038034.1"/>
    </source>
</evidence>
<name>A0AAW9DHB0_STRSU</name>
<evidence type="ECO:0000256" key="2">
    <source>
        <dbReference type="SAM" id="Phobius"/>
    </source>
</evidence>
<evidence type="ECO:0000259" key="3">
    <source>
        <dbReference type="Pfam" id="PF02517"/>
    </source>
</evidence>
<feature type="domain" description="CAAX prenyl protease 2/Lysostaphin resistance protein A-like" evidence="3">
    <location>
        <begin position="119"/>
        <end position="204"/>
    </location>
</feature>
<gene>
    <name evidence="4" type="ORF">SHY70_07040</name>
</gene>
<dbReference type="PANTHER" id="PTHR36435:SF1">
    <property type="entry name" value="CAAX AMINO TERMINAL PROTEASE FAMILY PROTEIN"/>
    <property type="match status" value="1"/>
</dbReference>
<dbReference type="Pfam" id="PF02517">
    <property type="entry name" value="Rce1-like"/>
    <property type="match status" value="1"/>
</dbReference>
<feature type="transmembrane region" description="Helical" evidence="2">
    <location>
        <begin position="194"/>
        <end position="211"/>
    </location>
</feature>
<feature type="transmembrane region" description="Helical" evidence="2">
    <location>
        <begin position="47"/>
        <end position="66"/>
    </location>
</feature>
<dbReference type="PANTHER" id="PTHR36435">
    <property type="entry name" value="SLR1288 PROTEIN"/>
    <property type="match status" value="1"/>
</dbReference>
<keyword evidence="2" id="KW-1133">Transmembrane helix</keyword>
<proteinExistence type="inferred from homology"/>
<dbReference type="InterPro" id="IPR003675">
    <property type="entry name" value="Rce1/LyrA-like_dom"/>
</dbReference>
<feature type="transmembrane region" description="Helical" evidence="2">
    <location>
        <begin position="140"/>
        <end position="163"/>
    </location>
</feature>
<dbReference type="EMBL" id="JAWWZK010000011">
    <property type="protein sequence ID" value="MDX5038034.1"/>
    <property type="molecule type" value="Genomic_DNA"/>
</dbReference>
<keyword evidence="2" id="KW-0472">Membrane</keyword>
<protein>
    <submittedName>
        <fullName evidence="4">CPBP family intramembrane glutamic endopeptidase</fullName>
    </submittedName>
</protein>
<evidence type="ECO:0000313" key="5">
    <source>
        <dbReference type="Proteomes" id="UP001270004"/>
    </source>
</evidence>
<comment type="similarity">
    <text evidence="1">Belongs to the UPF0177 family.</text>
</comment>
<keyword evidence="2" id="KW-0812">Transmembrane</keyword>
<accession>A0AAW9DHB0</accession>
<sequence>MKKLKKLVLADYSGRLLLDFVLAYALLRGNGLLVLLLPRFLSSNWTVFFQLCYFLGLSYLAFRLKWMEHKDFKRLPKDGYLITAVMLLLMFSSATVSSLISHHVASNQENVLALLEAAPVIAFATYLMIASILEEIIFRGILFGLSEISVVDIVLTSMLFAVIHQPDNFLVFASYLSLGLCLGYQRYKVGLGGSMLLHVLWNLLVLVYTLFV</sequence>
<dbReference type="Proteomes" id="UP001270004">
    <property type="component" value="Unassembled WGS sequence"/>
</dbReference>
<dbReference type="GO" id="GO:0004175">
    <property type="term" value="F:endopeptidase activity"/>
    <property type="evidence" value="ECO:0007669"/>
    <property type="project" value="UniProtKB-ARBA"/>
</dbReference>
<evidence type="ECO:0000256" key="1">
    <source>
        <dbReference type="ARBA" id="ARBA00009067"/>
    </source>
</evidence>
<comment type="caution">
    <text evidence="4">The sequence shown here is derived from an EMBL/GenBank/DDBJ whole genome shotgun (WGS) entry which is preliminary data.</text>
</comment>
<feature type="transmembrane region" description="Helical" evidence="2">
    <location>
        <begin position="112"/>
        <end position="133"/>
    </location>
</feature>
<dbReference type="AlphaFoldDB" id="A0AAW9DHB0"/>